<dbReference type="RefSeq" id="WP_097042510.1">
    <property type="nucleotide sequence ID" value="NZ_OBEK01000003.1"/>
</dbReference>
<proteinExistence type="predicted"/>
<evidence type="ECO:0000313" key="2">
    <source>
        <dbReference type="Proteomes" id="UP000219356"/>
    </source>
</evidence>
<name>A0A285NYK3_9BACI</name>
<sequence length="61" mass="6849">MEYGVAGTIAVKRVGGNVIDKDVNDWLEKNPWVDVIDIKFSASVTHEDRGNDALIIYRKES</sequence>
<evidence type="ECO:0000313" key="1">
    <source>
        <dbReference type="EMBL" id="SNZ14529.1"/>
    </source>
</evidence>
<organism evidence="1 2">
    <name type="scientific">Terribacillus aidingensis</name>
    <dbReference type="NCBI Taxonomy" id="586416"/>
    <lineage>
        <taxon>Bacteria</taxon>
        <taxon>Bacillati</taxon>
        <taxon>Bacillota</taxon>
        <taxon>Bacilli</taxon>
        <taxon>Bacillales</taxon>
        <taxon>Bacillaceae</taxon>
        <taxon>Terribacillus</taxon>
    </lineage>
</organism>
<dbReference type="EMBL" id="OBEK01000003">
    <property type="protein sequence ID" value="SNZ14529.1"/>
    <property type="molecule type" value="Genomic_DNA"/>
</dbReference>
<gene>
    <name evidence="1" type="ORF">SAMN05421503_2451</name>
</gene>
<keyword evidence="2" id="KW-1185">Reference proteome</keyword>
<dbReference type="OrthoDB" id="2234498at2"/>
<dbReference type="Proteomes" id="UP000219356">
    <property type="component" value="Unassembled WGS sequence"/>
</dbReference>
<evidence type="ECO:0008006" key="3">
    <source>
        <dbReference type="Google" id="ProtNLM"/>
    </source>
</evidence>
<reference evidence="2" key="1">
    <citation type="submission" date="2017-09" db="EMBL/GenBank/DDBJ databases">
        <authorList>
            <person name="Varghese N."/>
            <person name="Submissions S."/>
        </authorList>
    </citation>
    <scope>NUCLEOTIDE SEQUENCE [LARGE SCALE GENOMIC DNA]</scope>
    <source>
        <strain evidence="2">CGMCC 1.8913</strain>
    </source>
</reference>
<dbReference type="AlphaFoldDB" id="A0A285NYK3"/>
<accession>A0A285NYK3</accession>
<protein>
    <recommendedName>
        <fullName evidence="3">Sporulation protein Cse60</fullName>
    </recommendedName>
</protein>